<dbReference type="PANTHER" id="PTHR47447:SF17">
    <property type="entry name" value="OS12G0638900 PROTEIN"/>
    <property type="match status" value="1"/>
</dbReference>
<dbReference type="PANTHER" id="PTHR47447">
    <property type="entry name" value="OS03G0856100 PROTEIN"/>
    <property type="match status" value="1"/>
</dbReference>
<gene>
    <name evidence="7" type="ORF">K469DRAFT_709802</name>
</gene>
<dbReference type="Pfam" id="PF01535">
    <property type="entry name" value="PPR"/>
    <property type="match status" value="2"/>
</dbReference>
<evidence type="ECO:0000313" key="8">
    <source>
        <dbReference type="Proteomes" id="UP000800200"/>
    </source>
</evidence>
<evidence type="ECO:0000256" key="2">
    <source>
        <dbReference type="ARBA" id="ARBA00022737"/>
    </source>
</evidence>
<evidence type="ECO:0000256" key="3">
    <source>
        <dbReference type="ARBA" id="ARBA00044493"/>
    </source>
</evidence>
<comment type="function">
    <text evidence="3">Regulates mitochondrial small subunit maturation by controlling 15S rRNA 5'-end processing. Localizes to the 5' precursor of the 15S rRNA in a position that is subsequently occupied by mS47 in the mature yeast mtSSU. Uses structure and sequence-specific RNA recognition, binding to a single-stranded region of the precursor and specifically recognizing bases -6 to -1. The exchange of Ccm1 for mS47 is coupled to the irreversible removal of precursor rRNA that is accompanied by conformational changes of the mitoribosomal proteins uS5m and mS26. These conformational changes signal completion of 5'-end rRNA processing through protection of the mature 5'-end of the 15S rRNA and stabilization of mS47. The removal of the 5' precursor together with the dissociation of Ccm1 may be catalyzed by the 5'-3' exoribonuclease Pet127. Involved in the specific removal of group I introns in mitochondrial encoded transcripts.</text>
</comment>
<keyword evidence="2" id="KW-0677">Repeat</keyword>
<dbReference type="InterPro" id="IPR011990">
    <property type="entry name" value="TPR-like_helical_dom_sf"/>
</dbReference>
<dbReference type="Proteomes" id="UP000800200">
    <property type="component" value="Unassembled WGS sequence"/>
</dbReference>
<dbReference type="OrthoDB" id="185373at2759"/>
<comment type="subunit">
    <text evidence="4">Binds to mitochondrial small subunit 15S rRNA.</text>
</comment>
<comment type="similarity">
    <text evidence="1">Belongs to the CCM1 family.</text>
</comment>
<keyword evidence="8" id="KW-1185">Reference proteome</keyword>
<dbReference type="Gene3D" id="1.25.40.10">
    <property type="entry name" value="Tetratricopeptide repeat domain"/>
    <property type="match status" value="2"/>
</dbReference>
<name>A0A6A6EW15_9PEZI</name>
<sequence length="1094" mass="125183">MLHSSFWHHGASDLGLPLLWAPSLTHGCSGDDVDENTHAYCRGQRSYDGPGLDFLYPAKTLALIHRISMYGWETVGARRKQQLNGNGIRQFSTTRCEARRAHSDDLGLKELSLRAELQEKLQGASASDALRELLDSKDINKQELAWRLYSAITERNRTPTIRADLLEYLTSPGILVDANRILRIFNTLPLENRRASSYRAAISAYLMLEMVGPAVQLHEEAAGRSVEVDFGTNLVLGHTIQDNQWDLTLRVFNTCKQYWIREQPKRPMKKSIWNIVAELPRLSDKATSLLQYVRQFHHELHASEEKMRSLRSFMAGFIPQVIAQTLSVGDPDDDYIWSFFTQFFPELRTVGLCTSDFYEFAIGRMLDLPRYREYSNQRKLVLALYMELREESMRNPDPQFRPSQGCIQTLIRHLGAKGSFVKPSEWMTSVSTLVGDWHTFHGQLPEYLLFRLMHLYAKAGEANKVHDYFEELREKAKDRIELRHLSQLLHVYAQRIDVQGALHQFRRISEEFRMEPDIVCWNILLRAYVRADELDAALECFNNILNSGLQPDKHTFGPLLDLCARRGDVEAFEGLFSKAAQLKVPIRNETAARAGYVLACLNMNDTEGAEAVAEGMLKDHRAGTLRGPLTPTWNMLITHYALRRDVGSSQRVYRQMMKNNIPLDTWTYAALMRALVELHQTNAAYKILRLTMPNNNVQVHAFHYALVITGFIAERQYEHALRAHNRMISRGVKQTISSRIASLQAIGLTELRKLKEAGNKNPLTRVVAVEETLRQILLESDGSELAIAQPRHTGFYGSPQQFAPEGYFEFLILLYSTRGAYEVCKELFEAASVGKEDQAGNYEPPIGLLTAIMSAHLRAREFKEIEKCWDLARAQADQFVKTWDQANKGPGTLKIEFDSLIDSSFQSSIATKKLAMNRRQILYKAARIYIRSLLLQRDPASLQKAQKTISNLLMNGFIIDNLTWNEFIQMLAQRGRLVDSFTACEAYLMPNFPGWRKLHPFYRRKDQRGHAYMELRHYDMSGRAILPRYRTLVILAAAYGQVKREEANGVGYNPEFGGWSREVLEKIAPKTVHAIETMPRVAGDKLQMKYVMGM</sequence>
<evidence type="ECO:0000256" key="1">
    <source>
        <dbReference type="ARBA" id="ARBA00006192"/>
    </source>
</evidence>
<dbReference type="AlphaFoldDB" id="A0A6A6EW15"/>
<proteinExistence type="inferred from homology"/>
<accession>A0A6A6EW15</accession>
<organism evidence="7 8">
    <name type="scientific">Zopfia rhizophila CBS 207.26</name>
    <dbReference type="NCBI Taxonomy" id="1314779"/>
    <lineage>
        <taxon>Eukaryota</taxon>
        <taxon>Fungi</taxon>
        <taxon>Dikarya</taxon>
        <taxon>Ascomycota</taxon>
        <taxon>Pezizomycotina</taxon>
        <taxon>Dothideomycetes</taxon>
        <taxon>Dothideomycetes incertae sedis</taxon>
        <taxon>Zopfiaceae</taxon>
        <taxon>Zopfia</taxon>
    </lineage>
</organism>
<feature type="signal peptide" evidence="6">
    <location>
        <begin position="1"/>
        <end position="30"/>
    </location>
</feature>
<evidence type="ECO:0008006" key="9">
    <source>
        <dbReference type="Google" id="ProtNLM"/>
    </source>
</evidence>
<reference evidence="7" key="1">
    <citation type="journal article" date="2020" name="Stud. Mycol.">
        <title>101 Dothideomycetes genomes: a test case for predicting lifestyles and emergence of pathogens.</title>
        <authorList>
            <person name="Haridas S."/>
            <person name="Albert R."/>
            <person name="Binder M."/>
            <person name="Bloem J."/>
            <person name="Labutti K."/>
            <person name="Salamov A."/>
            <person name="Andreopoulos B."/>
            <person name="Baker S."/>
            <person name="Barry K."/>
            <person name="Bills G."/>
            <person name="Bluhm B."/>
            <person name="Cannon C."/>
            <person name="Castanera R."/>
            <person name="Culley D."/>
            <person name="Daum C."/>
            <person name="Ezra D."/>
            <person name="Gonzalez J."/>
            <person name="Henrissat B."/>
            <person name="Kuo A."/>
            <person name="Liang C."/>
            <person name="Lipzen A."/>
            <person name="Lutzoni F."/>
            <person name="Magnuson J."/>
            <person name="Mondo S."/>
            <person name="Nolan M."/>
            <person name="Ohm R."/>
            <person name="Pangilinan J."/>
            <person name="Park H.-J."/>
            <person name="Ramirez L."/>
            <person name="Alfaro M."/>
            <person name="Sun H."/>
            <person name="Tritt A."/>
            <person name="Yoshinaga Y."/>
            <person name="Zwiers L.-H."/>
            <person name="Turgeon B."/>
            <person name="Goodwin S."/>
            <person name="Spatafora J."/>
            <person name="Crous P."/>
            <person name="Grigoriev I."/>
        </authorList>
    </citation>
    <scope>NUCLEOTIDE SEQUENCE</scope>
    <source>
        <strain evidence="7">CBS 207.26</strain>
    </source>
</reference>
<evidence type="ECO:0000256" key="4">
    <source>
        <dbReference type="ARBA" id="ARBA00044511"/>
    </source>
</evidence>
<feature type="chain" id="PRO_5025655097" description="TPR-like protein" evidence="6">
    <location>
        <begin position="31"/>
        <end position="1094"/>
    </location>
</feature>
<dbReference type="PROSITE" id="PS51375">
    <property type="entry name" value="PPR"/>
    <property type="match status" value="1"/>
</dbReference>
<feature type="repeat" description="PPR" evidence="5">
    <location>
        <begin position="517"/>
        <end position="551"/>
    </location>
</feature>
<dbReference type="NCBIfam" id="TIGR00756">
    <property type="entry name" value="PPR"/>
    <property type="match status" value="1"/>
</dbReference>
<dbReference type="EMBL" id="ML994612">
    <property type="protein sequence ID" value="KAF2194290.1"/>
    <property type="molecule type" value="Genomic_DNA"/>
</dbReference>
<protein>
    <recommendedName>
        <fullName evidence="9">TPR-like protein</fullName>
    </recommendedName>
</protein>
<evidence type="ECO:0000256" key="6">
    <source>
        <dbReference type="SAM" id="SignalP"/>
    </source>
</evidence>
<dbReference type="InterPro" id="IPR002885">
    <property type="entry name" value="PPR_rpt"/>
</dbReference>
<dbReference type="Pfam" id="PF13041">
    <property type="entry name" value="PPR_2"/>
    <property type="match status" value="1"/>
</dbReference>
<evidence type="ECO:0000313" key="7">
    <source>
        <dbReference type="EMBL" id="KAF2194290.1"/>
    </source>
</evidence>
<evidence type="ECO:0000256" key="5">
    <source>
        <dbReference type="PROSITE-ProRule" id="PRU00708"/>
    </source>
</evidence>
<keyword evidence="6" id="KW-0732">Signal</keyword>